<dbReference type="InterPro" id="IPR006142">
    <property type="entry name" value="INTEIN"/>
</dbReference>
<keyword evidence="12" id="KW-0413">Isomerase</keyword>
<feature type="domain" description="SF4 helicase" evidence="18">
    <location>
        <begin position="806"/>
        <end position="887"/>
    </location>
</feature>
<feature type="domain" description="SF4 helicase" evidence="18">
    <location>
        <begin position="169"/>
        <end position="372"/>
    </location>
</feature>
<keyword evidence="8" id="KW-0068">Autocatalytic cleavage</keyword>
<keyword evidence="5" id="KW-0547">Nucleotide-binding</keyword>
<comment type="catalytic activity">
    <reaction evidence="16">
        <text>ATP + H2O = ADP + phosphate + H(+)</text>
        <dbReference type="Rhea" id="RHEA:13065"/>
        <dbReference type="ChEBI" id="CHEBI:15377"/>
        <dbReference type="ChEBI" id="CHEBI:15378"/>
        <dbReference type="ChEBI" id="CHEBI:30616"/>
        <dbReference type="ChEBI" id="CHEBI:43474"/>
        <dbReference type="ChEBI" id="CHEBI:456216"/>
        <dbReference type="EC" id="5.6.2.3"/>
    </reaction>
</comment>
<dbReference type="NCBIfam" id="TIGR01445">
    <property type="entry name" value="intein_Nterm"/>
    <property type="match status" value="1"/>
</dbReference>
<dbReference type="EMBL" id="FPHN01000016">
    <property type="protein sequence ID" value="SFV52944.1"/>
    <property type="molecule type" value="Genomic_DNA"/>
</dbReference>
<dbReference type="PANTHER" id="PTHR30153">
    <property type="entry name" value="REPLICATIVE DNA HELICASE DNAB"/>
    <property type="match status" value="1"/>
</dbReference>
<keyword evidence="3" id="KW-0235">DNA replication</keyword>
<dbReference type="InterPro" id="IPR003586">
    <property type="entry name" value="Hint_dom_C"/>
</dbReference>
<keyword evidence="2" id="KW-0639">Primosome</keyword>
<dbReference type="Gene3D" id="1.10.860.10">
    <property type="entry name" value="DNAb Helicase, Chain A"/>
    <property type="match status" value="1"/>
</dbReference>
<protein>
    <recommendedName>
        <fullName evidence="14">DNA 5'-3' helicase</fullName>
        <ecNumber evidence="14">5.6.2.3</ecNumber>
    </recommendedName>
    <alternativeName>
        <fullName evidence="15">DNA 5'-3' helicase DnaB</fullName>
    </alternativeName>
</protein>
<evidence type="ECO:0000256" key="11">
    <source>
        <dbReference type="ARBA" id="ARBA00023125"/>
    </source>
</evidence>
<dbReference type="GO" id="GO:0005524">
    <property type="term" value="F:ATP binding"/>
    <property type="evidence" value="ECO:0007669"/>
    <property type="project" value="UniProtKB-KW"/>
</dbReference>
<dbReference type="GO" id="GO:0043139">
    <property type="term" value="F:5'-3' DNA helicase activity"/>
    <property type="evidence" value="ECO:0007669"/>
    <property type="project" value="UniProtKB-EC"/>
</dbReference>
<dbReference type="SMART" id="SM00306">
    <property type="entry name" value="HintN"/>
    <property type="match status" value="1"/>
</dbReference>
<dbReference type="GO" id="GO:0016539">
    <property type="term" value="P:intein-mediated protein splicing"/>
    <property type="evidence" value="ECO:0007669"/>
    <property type="project" value="InterPro"/>
</dbReference>
<evidence type="ECO:0000259" key="18">
    <source>
        <dbReference type="PROSITE" id="PS51199"/>
    </source>
</evidence>
<reference evidence="19" key="1">
    <citation type="submission" date="2016-10" db="EMBL/GenBank/DDBJ databases">
        <authorList>
            <person name="de Groot N.N."/>
        </authorList>
    </citation>
    <scope>NUCLEOTIDE SEQUENCE</scope>
</reference>
<dbReference type="AlphaFoldDB" id="A0A1W1BHB0"/>
<dbReference type="Pfam" id="PF00772">
    <property type="entry name" value="DnaB"/>
    <property type="match status" value="1"/>
</dbReference>
<gene>
    <name evidence="19" type="ORF">MNB_SV-14-1225</name>
</gene>
<evidence type="ECO:0000256" key="2">
    <source>
        <dbReference type="ARBA" id="ARBA00022515"/>
    </source>
</evidence>
<keyword evidence="7 19" id="KW-0347">Helicase</keyword>
<dbReference type="PROSITE" id="PS50819">
    <property type="entry name" value="INTEIN_ENDONUCLEASE"/>
    <property type="match status" value="1"/>
</dbReference>
<keyword evidence="10" id="KW-0651">Protein splicing</keyword>
<dbReference type="PROSITE" id="PS50817">
    <property type="entry name" value="INTEIN_N_TER"/>
    <property type="match status" value="1"/>
</dbReference>
<dbReference type="NCBIfam" id="TIGR01443">
    <property type="entry name" value="intein_Cterm"/>
    <property type="match status" value="1"/>
</dbReference>
<feature type="domain" description="DOD-type homing endonuclease" evidence="17">
    <location>
        <begin position="489"/>
        <end position="637"/>
    </location>
</feature>
<dbReference type="PANTHER" id="PTHR30153:SF2">
    <property type="entry name" value="REPLICATIVE DNA HELICASE"/>
    <property type="match status" value="1"/>
</dbReference>
<dbReference type="NCBIfam" id="NF005852">
    <property type="entry name" value="PRK07773.1"/>
    <property type="match status" value="1"/>
</dbReference>
<evidence type="ECO:0000256" key="12">
    <source>
        <dbReference type="ARBA" id="ARBA00023235"/>
    </source>
</evidence>
<dbReference type="Gene3D" id="2.170.16.10">
    <property type="entry name" value="Hedgehog/Intein (Hint) domain"/>
    <property type="match status" value="2"/>
</dbReference>
<dbReference type="PRINTS" id="PR00379">
    <property type="entry name" value="INTEIN"/>
</dbReference>
<dbReference type="GO" id="GO:0003677">
    <property type="term" value="F:DNA binding"/>
    <property type="evidence" value="ECO:0007669"/>
    <property type="project" value="UniProtKB-KW"/>
</dbReference>
<dbReference type="InterPro" id="IPR003587">
    <property type="entry name" value="Hint_dom_N"/>
</dbReference>
<evidence type="ECO:0000259" key="17">
    <source>
        <dbReference type="PROSITE" id="PS50819"/>
    </source>
</evidence>
<dbReference type="SUPFAM" id="SSF48024">
    <property type="entry name" value="N-terminal domain of DnaB helicase"/>
    <property type="match status" value="1"/>
</dbReference>
<dbReference type="InterPro" id="IPR007692">
    <property type="entry name" value="DNA_helicase_DnaB"/>
</dbReference>
<accession>A0A1W1BHB0</accession>
<evidence type="ECO:0000256" key="7">
    <source>
        <dbReference type="ARBA" id="ARBA00022806"/>
    </source>
</evidence>
<proteinExistence type="inferred from homology"/>
<evidence type="ECO:0000256" key="9">
    <source>
        <dbReference type="ARBA" id="ARBA00022840"/>
    </source>
</evidence>
<dbReference type="PROSITE" id="PS51199">
    <property type="entry name" value="SF4_HELICASE"/>
    <property type="match status" value="2"/>
</dbReference>
<dbReference type="InterPro" id="IPR036844">
    <property type="entry name" value="Hint_dom_sf"/>
</dbReference>
<keyword evidence="9" id="KW-0067">ATP-binding</keyword>
<dbReference type="GO" id="GO:0016887">
    <property type="term" value="F:ATP hydrolysis activity"/>
    <property type="evidence" value="ECO:0007669"/>
    <property type="project" value="RHEA"/>
</dbReference>
<evidence type="ECO:0000313" key="19">
    <source>
        <dbReference type="EMBL" id="SFV52944.1"/>
    </source>
</evidence>
<dbReference type="SUPFAM" id="SSF51294">
    <property type="entry name" value="Hedgehog/intein (Hint) domain"/>
    <property type="match status" value="1"/>
</dbReference>
<organism evidence="19">
    <name type="scientific">hydrothermal vent metagenome</name>
    <dbReference type="NCBI Taxonomy" id="652676"/>
    <lineage>
        <taxon>unclassified sequences</taxon>
        <taxon>metagenomes</taxon>
        <taxon>ecological metagenomes</taxon>
    </lineage>
</organism>
<comment type="similarity">
    <text evidence="1">Belongs to the helicase family. DnaB subfamily.</text>
</comment>
<evidence type="ECO:0000256" key="4">
    <source>
        <dbReference type="ARBA" id="ARBA00022737"/>
    </source>
</evidence>
<sequence length="912" mass="104529">MSDNMYNLNIERAVLSSIIFDPQIFEEIASKLEAQDFHLPFHQHVFIAMEDLSREDKPIDEEFLKTKLKAKNNYNEIALLDILTANAISNTDAYIEEIKLRSTKRALATLATTIRKVTIEDDLPTEEIMNLVEKKLYEITQNSTTEDFRESKEITLSMIEEINRLKALGNAKLLGIDTGFRNLNDKTQGFGKGDLVIIAARPAMGKTSLCLNMTQRAIERGEGVAFFSLEMPAEQLMLRLLSTETSIPLQKLRVGDLTDEQWTMLSRAADTMATRKLFVDDGGYATIHHVRSKLRKLKSQHPEITMAIIDYLQLMSGDNKEGRQQVISEISRGLKQLARELEIPILALSQLNRGVESRDNKRPMLSDLRESGCLSGDSIIVDSESGKLYRIDELVENKNLLPIKTKSMDKDLKVNSFTITNAFFSGEKLTYKLTTKSGKTINATANHKFYRVDGWIRLDNLKIGDKIATPNGVNLNVKKDTLCDNELILLAHLLGDGSILKGQPYHYTNEDMQNINVVKEVAKELFNIDARIVQQKNWWHVYLTSPYPLTHNKKHPITLWYERLNIERVRSYDKRVPKAVFESSNRAIKLFLKHLWATDGSITMKKKKNRNTITVYYATTSYILGKQVQSLLLRLGIISTIREVKQIKGEKEYRPSYHISVQGKENLDNFLNNVGSFGKRGENSEAYLRSLAEIKTNPNNGCIDKMVWQTYIKEAKDKRNFSWRVVCEKLNMSYCGSTLFKSGISKDRMQKLAEFLDSKKINNLAYSDIYWDEIISIEKNKKEKTYDLTVDSVHNFVANDIIVHNSIEQDADIVMFVYRDDVYREAAEKEKEMKAKANGQEYENKFQGKMEEDTELILGKHRNGPTGTVKLIFQKQFTRFVDAHLGDDPYVVEFENTNIDTRDTGKFELPVI</sequence>
<dbReference type="InterPro" id="IPR036185">
    <property type="entry name" value="DNA_heli_DnaB-like_N_sf"/>
</dbReference>
<dbReference type="SUPFAM" id="SSF52540">
    <property type="entry name" value="P-loop containing nucleoside triphosphate hydrolases"/>
    <property type="match status" value="1"/>
</dbReference>
<dbReference type="GO" id="GO:1990077">
    <property type="term" value="C:primosome complex"/>
    <property type="evidence" value="ECO:0007669"/>
    <property type="project" value="UniProtKB-KW"/>
</dbReference>
<dbReference type="PROSITE" id="PS50818">
    <property type="entry name" value="INTEIN_C_TER"/>
    <property type="match status" value="1"/>
</dbReference>
<dbReference type="InterPro" id="IPR004860">
    <property type="entry name" value="LAGLIDADG_dom"/>
</dbReference>
<dbReference type="InterPro" id="IPR007694">
    <property type="entry name" value="DNA_helicase_DnaB-like_C"/>
</dbReference>
<dbReference type="InterPro" id="IPR030934">
    <property type="entry name" value="Intein_C"/>
</dbReference>
<dbReference type="Gene3D" id="3.40.50.300">
    <property type="entry name" value="P-loop containing nucleotide triphosphate hydrolases"/>
    <property type="match status" value="1"/>
</dbReference>
<name>A0A1W1BHB0_9ZZZZ</name>
<evidence type="ECO:0000256" key="6">
    <source>
        <dbReference type="ARBA" id="ARBA00022801"/>
    </source>
</evidence>
<dbReference type="CDD" id="cd00081">
    <property type="entry name" value="Hint"/>
    <property type="match status" value="2"/>
</dbReference>
<evidence type="ECO:0000256" key="16">
    <source>
        <dbReference type="ARBA" id="ARBA00048954"/>
    </source>
</evidence>
<keyword evidence="4" id="KW-0677">Repeat</keyword>
<keyword evidence="11" id="KW-0238">DNA-binding</keyword>
<dbReference type="Pfam" id="PF14528">
    <property type="entry name" value="LAGLIDADG_3"/>
    <property type="match status" value="1"/>
</dbReference>
<dbReference type="GO" id="GO:0006269">
    <property type="term" value="P:DNA replication, synthesis of primer"/>
    <property type="evidence" value="ECO:0007669"/>
    <property type="project" value="UniProtKB-KW"/>
</dbReference>
<evidence type="ECO:0000256" key="3">
    <source>
        <dbReference type="ARBA" id="ARBA00022705"/>
    </source>
</evidence>
<dbReference type="InterPro" id="IPR016136">
    <property type="entry name" value="DNA_helicase_N/primase_C"/>
</dbReference>
<dbReference type="InterPro" id="IPR006141">
    <property type="entry name" value="Intein_N"/>
</dbReference>
<evidence type="ECO:0000256" key="13">
    <source>
        <dbReference type="ARBA" id="ARBA00044940"/>
    </source>
</evidence>
<dbReference type="CDD" id="cd00984">
    <property type="entry name" value="DnaB_C"/>
    <property type="match status" value="1"/>
</dbReference>
<dbReference type="SMART" id="SM00305">
    <property type="entry name" value="HintC"/>
    <property type="match status" value="1"/>
</dbReference>
<dbReference type="InterPro" id="IPR007693">
    <property type="entry name" value="DNA_helicase_DnaB-like_N"/>
</dbReference>
<dbReference type="Pfam" id="PF03796">
    <property type="entry name" value="DnaB_C"/>
    <property type="match status" value="1"/>
</dbReference>
<dbReference type="GO" id="GO:0004519">
    <property type="term" value="F:endonuclease activity"/>
    <property type="evidence" value="ECO:0007669"/>
    <property type="project" value="InterPro"/>
</dbReference>
<comment type="function">
    <text evidence="13">The intein is an endonuclease.</text>
</comment>
<evidence type="ECO:0000256" key="8">
    <source>
        <dbReference type="ARBA" id="ARBA00022813"/>
    </source>
</evidence>
<dbReference type="EC" id="5.6.2.3" evidence="14"/>
<dbReference type="InterPro" id="IPR004042">
    <property type="entry name" value="Intein_endonuc_central"/>
</dbReference>
<dbReference type="InterPro" id="IPR027417">
    <property type="entry name" value="P-loop_NTPase"/>
</dbReference>
<dbReference type="Gene3D" id="3.10.28.10">
    <property type="entry name" value="Homing endonucleases"/>
    <property type="match status" value="1"/>
</dbReference>
<dbReference type="GO" id="GO:0005829">
    <property type="term" value="C:cytosol"/>
    <property type="evidence" value="ECO:0007669"/>
    <property type="project" value="TreeGrafter"/>
</dbReference>
<evidence type="ECO:0000256" key="1">
    <source>
        <dbReference type="ARBA" id="ARBA00008428"/>
    </source>
</evidence>
<evidence type="ECO:0000256" key="14">
    <source>
        <dbReference type="ARBA" id="ARBA00044969"/>
    </source>
</evidence>
<keyword evidence="6 19" id="KW-0378">Hydrolase</keyword>
<evidence type="ECO:0000256" key="5">
    <source>
        <dbReference type="ARBA" id="ARBA00022741"/>
    </source>
</evidence>
<dbReference type="NCBIfam" id="TIGR00665">
    <property type="entry name" value="DnaB"/>
    <property type="match status" value="1"/>
</dbReference>
<evidence type="ECO:0000256" key="10">
    <source>
        <dbReference type="ARBA" id="ARBA00023000"/>
    </source>
</evidence>
<dbReference type="InterPro" id="IPR027434">
    <property type="entry name" value="Homing_endonucl"/>
</dbReference>
<evidence type="ECO:0000256" key="15">
    <source>
        <dbReference type="ARBA" id="ARBA00045002"/>
    </source>
</evidence>
<dbReference type="SUPFAM" id="SSF55608">
    <property type="entry name" value="Homing endonucleases"/>
    <property type="match status" value="1"/>
</dbReference>
<dbReference type="Pfam" id="PF14890">
    <property type="entry name" value="Intein_splicing"/>
    <property type="match status" value="1"/>
</dbReference>